<dbReference type="STRING" id="41688.A0A2N3N0Q0"/>
<dbReference type="PRINTS" id="PR01415">
    <property type="entry name" value="ANKYRIN"/>
</dbReference>
<feature type="compositionally biased region" description="Polar residues" evidence="3">
    <location>
        <begin position="1484"/>
        <end position="1496"/>
    </location>
</feature>
<dbReference type="Proteomes" id="UP000233524">
    <property type="component" value="Unassembled WGS sequence"/>
</dbReference>
<protein>
    <recommendedName>
        <fullName evidence="4">NACHT domain-containing protein</fullName>
    </recommendedName>
</protein>
<organism evidence="5 6">
    <name type="scientific">Lomentospora prolificans</name>
    <dbReference type="NCBI Taxonomy" id="41688"/>
    <lineage>
        <taxon>Eukaryota</taxon>
        <taxon>Fungi</taxon>
        <taxon>Dikarya</taxon>
        <taxon>Ascomycota</taxon>
        <taxon>Pezizomycotina</taxon>
        <taxon>Sordariomycetes</taxon>
        <taxon>Hypocreomycetidae</taxon>
        <taxon>Microascales</taxon>
        <taxon>Microascaceae</taxon>
        <taxon>Lomentospora</taxon>
    </lineage>
</organism>
<keyword evidence="2" id="KW-0040">ANK repeat</keyword>
<dbReference type="EMBL" id="NLAX01001139">
    <property type="protein sequence ID" value="PKS06003.1"/>
    <property type="molecule type" value="Genomic_DNA"/>
</dbReference>
<feature type="compositionally biased region" description="Polar residues" evidence="3">
    <location>
        <begin position="1130"/>
        <end position="1149"/>
    </location>
</feature>
<keyword evidence="1" id="KW-0677">Repeat</keyword>
<dbReference type="InterPro" id="IPR056884">
    <property type="entry name" value="NPHP3-like_N"/>
</dbReference>
<dbReference type="Pfam" id="PF12796">
    <property type="entry name" value="Ank_2"/>
    <property type="match status" value="3"/>
</dbReference>
<evidence type="ECO:0000313" key="5">
    <source>
        <dbReference type="EMBL" id="PKS06003.1"/>
    </source>
</evidence>
<evidence type="ECO:0000256" key="3">
    <source>
        <dbReference type="SAM" id="MobiDB-lite"/>
    </source>
</evidence>
<feature type="compositionally biased region" description="Pro residues" evidence="3">
    <location>
        <begin position="1458"/>
        <end position="1472"/>
    </location>
</feature>
<feature type="compositionally biased region" description="Low complexity" evidence="3">
    <location>
        <begin position="1109"/>
        <end position="1120"/>
    </location>
</feature>
<dbReference type="SMART" id="SM00248">
    <property type="entry name" value="ANK"/>
    <property type="match status" value="8"/>
</dbReference>
<feature type="region of interest" description="Disordered" evidence="3">
    <location>
        <begin position="1388"/>
        <end position="1415"/>
    </location>
</feature>
<dbReference type="InterPro" id="IPR036770">
    <property type="entry name" value="Ankyrin_rpt-contain_sf"/>
</dbReference>
<dbReference type="OrthoDB" id="20872at2759"/>
<feature type="compositionally biased region" description="Low complexity" evidence="3">
    <location>
        <begin position="300"/>
        <end position="312"/>
    </location>
</feature>
<feature type="repeat" description="ANK" evidence="2">
    <location>
        <begin position="935"/>
        <end position="967"/>
    </location>
</feature>
<reference evidence="5 6" key="1">
    <citation type="journal article" date="2017" name="G3 (Bethesda)">
        <title>First Draft Genome Sequence of the Pathogenic Fungus Lomentospora prolificans (Formerly Scedosporium prolificans).</title>
        <authorList>
            <person name="Luo R."/>
            <person name="Zimin A."/>
            <person name="Workman R."/>
            <person name="Fan Y."/>
            <person name="Pertea G."/>
            <person name="Grossman N."/>
            <person name="Wear M.P."/>
            <person name="Jia B."/>
            <person name="Miller H."/>
            <person name="Casadevall A."/>
            <person name="Timp W."/>
            <person name="Zhang S.X."/>
            <person name="Salzberg S.L."/>
        </authorList>
    </citation>
    <scope>NUCLEOTIDE SEQUENCE [LARGE SCALE GENOMIC DNA]</scope>
    <source>
        <strain evidence="5 6">JHH-5317</strain>
    </source>
</reference>
<dbReference type="Gene3D" id="3.40.50.300">
    <property type="entry name" value="P-loop containing nucleotide triphosphate hydrolases"/>
    <property type="match status" value="1"/>
</dbReference>
<keyword evidence="6" id="KW-1185">Reference proteome</keyword>
<evidence type="ECO:0000256" key="1">
    <source>
        <dbReference type="ARBA" id="ARBA00022737"/>
    </source>
</evidence>
<dbReference type="InterPro" id="IPR007111">
    <property type="entry name" value="NACHT_NTPase"/>
</dbReference>
<feature type="repeat" description="ANK" evidence="2">
    <location>
        <begin position="968"/>
        <end position="1000"/>
    </location>
</feature>
<dbReference type="PANTHER" id="PTHR10039:SF16">
    <property type="entry name" value="GPI INOSITOL-DEACYLASE"/>
    <property type="match status" value="1"/>
</dbReference>
<name>A0A2N3N0Q0_9PEZI</name>
<sequence>MDNFTSRKGFSHMGSVITGTVNNHGLHMSGNHFSGPVNILGGKGGSDESREDLCKKALFLTNPIDDKSQIEDNNDILIPGICQWIHNHPSFKSWHENTSNSDLLWVSGAYGMGKTMMSLFLIEEIKRTQMQARGGIVLYYFLDSCNDKRNSAVAILRGLIYMMVRQYSEMIHYLMEDFEFQREGMFSSNSLDALWRIFETMLSDPRAARAICVIDGLDECQHDSLKPFLKKLCKFYENQRHIQEQIQNINPAFLSPIASMKMVLLSQEEPECIRETLSHFPRVRIEDAAVYTSGTKTQKPKSSAAGSAKKAGSTAPKLSSAVQLALKKKRVEDAKAAIAKAEANTATGMQSQTVVTLENAVAALSVDEQQSQQSATAEVPVDASGGHASVIATGTEEYVFDEEVAEGDGAVEEVEEEEEEEDVAEPVLPLALYIGAKITEMAQELGPNPAEASIIDRLHTRGDGTFLWVDLAIGELKRYAPEHALQVVEQLPPDVNDMYCRFIRQIQPNMVQLVVAVLRWVIAARRPLTINELSAALTNMGFSTHDPLGMTKQGITACTPLLKLNKDGVINITHTSFKNLLTSQSGPLWSDPSLSQFYINVADADGEIASLLLSYLERGCLNDGSSSVVEEASKYNQRCVQYPLFSYATIFWPDHLRSASRPNLNLAAPFFAKKSNVRKNWWLSYYPEKTKKGPMLAPRDFSLLHLAAYLNLPTLAHQLEQRGEVKPRIDSRDTHGNTPLALAAMMGSMDMLLFLMQRGASHECLGENVFELACRRGQTSIVEYLLNMGYNPNVPARDIGALESLGKSTRWIHGIISEGVELDIDLWRLMARDTGTGGTPVYNASLGGHTDVVKLLLERGANVHAATTKRWTALHGASWTGQTECVKLLLEHGAKALDVTDSGWNPMHCAAARGKASLVQFYIGLEMPVDALTVKRKSALHLAAYNGSASTLRVLMAAGAAVDLQSHKGETALHLATRRVKPEAVEALLAGGAERMVQNNAGATALDTIKMIKGTLSEDNAEIQRILETFGTPGYVPWTPKADPKAAVTAAAAAATGPQGSSQFMGMQPMYPQNGMIQTMNGQPTPVTPMSNPYAASQPYGTPPPPYTQTPAFQPTPQTQVGYFPEKTSHGSPSQAVGQSNLPSMYQSPTMSGAGFNGVHVPGTYGSNAAPPMAVPATPGMTAPAYQNGPVAGPASACPQAQSVSSPVYQSPTAPMSMSGAQLMNAPAVISPYLQSGVPSVASPAYSNPASGSAAFTPVSGYPATSIEVTSPVNTAPAVPNPYAHATSTVASNGVSVPAISPPVAIGQSAAPATQHPPVMATPPTTQPVTAEQPTNMMDANSWAVPVNHQPEQPAVELHANVPLQPDPSLESNEQPTVQVQEPGTYQELPANTMGQPQGSIPAASPSPPQQEVAHNSIPSENVIPVVAQQESPRQAPTTTPVAPIQQQTYQHTMASPTPYPIAPQQGFPPPAQGTVPGPLAHQPSFSTPQPQQAFPSNLAIHTPSAPVSQPSFQSSTQITTPGLSTMANAAPGAPFQQQPQWSAPTPMAMGAPAAIQSPYQSQYQAQTHTPQQSWMAPPTPQVTPQAQVPQIHVANPLPAMTHQTWTQPAIQTPSVIPQTTGAGYPSQTTFTAPAATPSYDAGGFPTNPTAQAAGQVAFNPPGVQQQQQQQQPWQNPQFVAQPGYTQQQYGPQGNLSVGYMPGQYGAGGQMQFAPPPMGHPGMQKKRSIMNLGGLLK</sequence>
<dbReference type="PROSITE" id="PS50837">
    <property type="entry name" value="NACHT"/>
    <property type="match status" value="1"/>
</dbReference>
<evidence type="ECO:0000256" key="2">
    <source>
        <dbReference type="PROSITE-ProRule" id="PRU00023"/>
    </source>
</evidence>
<dbReference type="InterPro" id="IPR027417">
    <property type="entry name" value="P-loop_NTPase"/>
</dbReference>
<gene>
    <name evidence="5" type="ORF">jhhlp_007836</name>
</gene>
<dbReference type="PROSITE" id="PS50088">
    <property type="entry name" value="ANK_REPEAT"/>
    <property type="match status" value="6"/>
</dbReference>
<feature type="region of interest" description="Disordered" evidence="3">
    <location>
        <begin position="292"/>
        <end position="312"/>
    </location>
</feature>
<feature type="repeat" description="ANK" evidence="2">
    <location>
        <begin position="836"/>
        <end position="868"/>
    </location>
</feature>
<dbReference type="PANTHER" id="PTHR10039">
    <property type="entry name" value="AMELOGENIN"/>
    <property type="match status" value="1"/>
</dbReference>
<feature type="repeat" description="ANK" evidence="2">
    <location>
        <begin position="735"/>
        <end position="761"/>
    </location>
</feature>
<dbReference type="PROSITE" id="PS50297">
    <property type="entry name" value="ANK_REP_REGION"/>
    <property type="match status" value="5"/>
</dbReference>
<dbReference type="InterPro" id="IPR002110">
    <property type="entry name" value="Ankyrin_rpt"/>
</dbReference>
<feature type="domain" description="NACHT" evidence="4">
    <location>
        <begin position="102"/>
        <end position="219"/>
    </location>
</feature>
<feature type="compositionally biased region" description="Low complexity" evidence="3">
    <location>
        <begin position="1528"/>
        <end position="1555"/>
    </location>
</feature>
<feature type="compositionally biased region" description="Polar residues" evidence="3">
    <location>
        <begin position="1506"/>
        <end position="1527"/>
    </location>
</feature>
<dbReference type="Pfam" id="PF24883">
    <property type="entry name" value="NPHP3_N"/>
    <property type="match status" value="1"/>
</dbReference>
<dbReference type="InParanoid" id="A0A2N3N0Q0"/>
<dbReference type="VEuPathDB" id="FungiDB:jhhlp_007836"/>
<feature type="compositionally biased region" description="Polar residues" evidence="3">
    <location>
        <begin position="1558"/>
        <end position="1575"/>
    </location>
</feature>
<comment type="caution">
    <text evidence="5">The sequence shown here is derived from an EMBL/GenBank/DDBJ whole genome shotgun (WGS) entry which is preliminary data.</text>
</comment>
<feature type="repeat" description="ANK" evidence="2">
    <location>
        <begin position="869"/>
        <end position="901"/>
    </location>
</feature>
<dbReference type="Gene3D" id="1.25.40.20">
    <property type="entry name" value="Ankyrin repeat-containing domain"/>
    <property type="match status" value="3"/>
</dbReference>
<dbReference type="SUPFAM" id="SSF48403">
    <property type="entry name" value="Ankyrin repeat"/>
    <property type="match status" value="1"/>
</dbReference>
<feature type="region of interest" description="Disordered" evidence="3">
    <location>
        <begin position="1097"/>
        <end position="1149"/>
    </location>
</feature>
<feature type="region of interest" description="Disordered" evidence="3">
    <location>
        <begin position="1455"/>
        <end position="1584"/>
    </location>
</feature>
<proteinExistence type="predicted"/>
<evidence type="ECO:0000259" key="4">
    <source>
        <dbReference type="PROSITE" id="PS50837"/>
    </source>
</evidence>
<feature type="compositionally biased region" description="Polar residues" evidence="3">
    <location>
        <begin position="1199"/>
        <end position="1213"/>
    </location>
</feature>
<accession>A0A2N3N0Q0</accession>
<feature type="repeat" description="ANK" evidence="2">
    <location>
        <begin position="765"/>
        <end position="797"/>
    </location>
</feature>
<feature type="region of interest" description="Disordered" evidence="3">
    <location>
        <begin position="1192"/>
        <end position="1213"/>
    </location>
</feature>
<evidence type="ECO:0000313" key="6">
    <source>
        <dbReference type="Proteomes" id="UP000233524"/>
    </source>
</evidence>